<accession>A0A1F6TW99</accession>
<proteinExistence type="predicted"/>
<dbReference type="EMBL" id="MFTC01000099">
    <property type="protein sequence ID" value="OGI49423.1"/>
    <property type="molecule type" value="Genomic_DNA"/>
</dbReference>
<organism evidence="1 2">
    <name type="scientific">Candidatus Muproteobacteria bacterium RIFCSPLOWO2_01_FULL_60_18</name>
    <dbReference type="NCBI Taxonomy" id="1817768"/>
    <lineage>
        <taxon>Bacteria</taxon>
        <taxon>Pseudomonadati</taxon>
        <taxon>Pseudomonadota</taxon>
        <taxon>Candidatus Muproteobacteria</taxon>
    </lineage>
</organism>
<name>A0A1F6TW99_9PROT</name>
<reference evidence="1 2" key="1">
    <citation type="journal article" date="2016" name="Nat. Commun.">
        <title>Thousands of microbial genomes shed light on interconnected biogeochemical processes in an aquifer system.</title>
        <authorList>
            <person name="Anantharaman K."/>
            <person name="Brown C.T."/>
            <person name="Hug L.A."/>
            <person name="Sharon I."/>
            <person name="Castelle C.J."/>
            <person name="Probst A.J."/>
            <person name="Thomas B.C."/>
            <person name="Singh A."/>
            <person name="Wilkins M.J."/>
            <person name="Karaoz U."/>
            <person name="Brodie E.L."/>
            <person name="Williams K.H."/>
            <person name="Hubbard S.S."/>
            <person name="Banfield J.F."/>
        </authorList>
    </citation>
    <scope>NUCLEOTIDE SEQUENCE [LARGE SCALE GENOMIC DNA]</scope>
</reference>
<sequence>MLRCQTLSGFQFTYDSVFDKNISEEFTDIFSFVVNRDGGLLFDIKSPFSQLDYHGVFINFLCKTST</sequence>
<protein>
    <submittedName>
        <fullName evidence="1">Uncharacterized protein</fullName>
    </submittedName>
</protein>
<evidence type="ECO:0000313" key="2">
    <source>
        <dbReference type="Proteomes" id="UP000179037"/>
    </source>
</evidence>
<dbReference type="Proteomes" id="UP000179037">
    <property type="component" value="Unassembled WGS sequence"/>
</dbReference>
<dbReference type="AlphaFoldDB" id="A0A1F6TW99"/>
<gene>
    <name evidence="1" type="ORF">A3A87_04295</name>
</gene>
<evidence type="ECO:0000313" key="1">
    <source>
        <dbReference type="EMBL" id="OGI49423.1"/>
    </source>
</evidence>
<comment type="caution">
    <text evidence="1">The sequence shown here is derived from an EMBL/GenBank/DDBJ whole genome shotgun (WGS) entry which is preliminary data.</text>
</comment>